<protein>
    <submittedName>
        <fullName evidence="3">Alpha/beta hydrolase</fullName>
    </submittedName>
</protein>
<accession>A0ABT5IAX6</accession>
<dbReference type="Gene3D" id="3.40.50.1820">
    <property type="entry name" value="alpha/beta hydrolase"/>
    <property type="match status" value="1"/>
</dbReference>
<dbReference type="RefSeq" id="WP_272740106.1">
    <property type="nucleotide sequence ID" value="NZ_JAQQKW010000002.1"/>
</dbReference>
<keyword evidence="1" id="KW-0732">Signal</keyword>
<evidence type="ECO:0000313" key="3">
    <source>
        <dbReference type="EMBL" id="MDC7693336.1"/>
    </source>
</evidence>
<dbReference type="GO" id="GO:0016787">
    <property type="term" value="F:hydrolase activity"/>
    <property type="evidence" value="ECO:0007669"/>
    <property type="project" value="UniProtKB-KW"/>
</dbReference>
<feature type="chain" id="PRO_5047060385" evidence="1">
    <location>
        <begin position="24"/>
        <end position="338"/>
    </location>
</feature>
<name>A0ABT5IAX6_9CAUL</name>
<gene>
    <name evidence="3" type="ORF">PQU94_03455</name>
</gene>
<proteinExistence type="predicted"/>
<dbReference type="PANTHER" id="PTHR43798">
    <property type="entry name" value="MONOACYLGLYCEROL LIPASE"/>
    <property type="match status" value="1"/>
</dbReference>
<keyword evidence="4" id="KW-1185">Reference proteome</keyword>
<feature type="domain" description="AB hydrolase-1" evidence="2">
    <location>
        <begin position="57"/>
        <end position="327"/>
    </location>
</feature>
<dbReference type="Pfam" id="PF12697">
    <property type="entry name" value="Abhydrolase_6"/>
    <property type="match status" value="1"/>
</dbReference>
<evidence type="ECO:0000259" key="2">
    <source>
        <dbReference type="Pfam" id="PF12697"/>
    </source>
</evidence>
<keyword evidence="3" id="KW-0378">Hydrolase</keyword>
<dbReference type="InterPro" id="IPR050266">
    <property type="entry name" value="AB_hydrolase_sf"/>
</dbReference>
<comment type="caution">
    <text evidence="3">The sequence shown here is derived from an EMBL/GenBank/DDBJ whole genome shotgun (WGS) entry which is preliminary data.</text>
</comment>
<dbReference type="InterPro" id="IPR000073">
    <property type="entry name" value="AB_hydrolase_1"/>
</dbReference>
<organism evidence="3 4">
    <name type="scientific">Asticcacaulis currens</name>
    <dbReference type="NCBI Taxonomy" id="2984210"/>
    <lineage>
        <taxon>Bacteria</taxon>
        <taxon>Pseudomonadati</taxon>
        <taxon>Pseudomonadota</taxon>
        <taxon>Alphaproteobacteria</taxon>
        <taxon>Caulobacterales</taxon>
        <taxon>Caulobacteraceae</taxon>
        <taxon>Asticcacaulis</taxon>
    </lineage>
</organism>
<reference evidence="3 4" key="1">
    <citation type="submission" date="2023-01" db="EMBL/GenBank/DDBJ databases">
        <title>Novel species of the genus Asticcacaulis isolated from rivers.</title>
        <authorList>
            <person name="Lu H."/>
        </authorList>
    </citation>
    <scope>NUCLEOTIDE SEQUENCE [LARGE SCALE GENOMIC DNA]</scope>
    <source>
        <strain evidence="3 4">DXS10W</strain>
    </source>
</reference>
<dbReference type="PANTHER" id="PTHR43798:SF33">
    <property type="entry name" value="HYDROLASE, PUTATIVE (AFU_ORTHOLOGUE AFUA_2G14860)-RELATED"/>
    <property type="match status" value="1"/>
</dbReference>
<dbReference type="InterPro" id="IPR029058">
    <property type="entry name" value="AB_hydrolase_fold"/>
</dbReference>
<dbReference type="Proteomes" id="UP001216595">
    <property type="component" value="Unassembled WGS sequence"/>
</dbReference>
<evidence type="ECO:0000313" key="4">
    <source>
        <dbReference type="Proteomes" id="UP001216595"/>
    </source>
</evidence>
<sequence length="338" mass="36337">MKTSVFVALTMSFAGVGPLAAQTAIPSENYAHPQRLVAIDGHRRINLFCQGQGAPTVLFDSGLGDTTVSWRYVQGEVAKTTRACSYDRAGYGFSDPPPGASDVNANVRDIHLLLKATGTDGPIVYVGHSIAGLYGVGVQGKYPEDVAAEVLVDPSYADMGRWTPPADASDDLPPPWAPLEACLALAKGGELQEPKTDAAKACVRENRSLDEVLRRVDRQQQTNPATISTKISEIQSLTPSAPSWVSTDTAQIDALNPQFGDKPLIILTHSSMPVMPGDTPEQHKLMEDRWMAAHGRLAALSTRGSHIVVPDSRHYIHFNQPKAVIDAINKAVADVRAK</sequence>
<dbReference type="SUPFAM" id="SSF53474">
    <property type="entry name" value="alpha/beta-Hydrolases"/>
    <property type="match status" value="1"/>
</dbReference>
<dbReference type="EMBL" id="JAQQKW010000002">
    <property type="protein sequence ID" value="MDC7693336.1"/>
    <property type="molecule type" value="Genomic_DNA"/>
</dbReference>
<evidence type="ECO:0000256" key="1">
    <source>
        <dbReference type="SAM" id="SignalP"/>
    </source>
</evidence>
<feature type="signal peptide" evidence="1">
    <location>
        <begin position="1"/>
        <end position="23"/>
    </location>
</feature>